<reference evidence="1" key="1">
    <citation type="journal article" date="2021" name="Genome Biol. Evol.">
        <title>A High-Quality Reference Genome for a Parasitic Bivalve with Doubly Uniparental Inheritance (Bivalvia: Unionida).</title>
        <authorList>
            <person name="Smith C.H."/>
        </authorList>
    </citation>
    <scope>NUCLEOTIDE SEQUENCE</scope>
    <source>
        <strain evidence="1">CHS0354</strain>
    </source>
</reference>
<sequence length="229" mass="25382">MEIAPQMIRICQTISELAGNSNDSNRGFPDLRWAQTANYGYVPNAQLPNVFMSVAMDLPDFHSPYGSFSIQCKEIFYTYVFRVRVHPRDKEDVASRLVLAARAVAYGENGLDFQGPNPTKFSVHGSSLAIEFNQGNSPIEVRSKSGFEICCTHSTDHNYQCPSTSGWSVANIASHSSSSITLDITSCTAHGGHIRGVRYAWHEGPCQFKHCAIYGRDNDLPAPPFKHHL</sequence>
<dbReference type="PANTHER" id="PTHR22901:SF0">
    <property type="entry name" value="SIALATE O-ACETYLESTERASE"/>
    <property type="match status" value="1"/>
</dbReference>
<protein>
    <submittedName>
        <fullName evidence="1">Uncharacterized protein</fullName>
    </submittedName>
</protein>
<dbReference type="PANTHER" id="PTHR22901">
    <property type="entry name" value="SIALATE O-ACETYLESTERASE"/>
    <property type="match status" value="1"/>
</dbReference>
<keyword evidence="2" id="KW-1185">Reference proteome</keyword>
<gene>
    <name evidence="1" type="ORF">CHS0354_001901</name>
</gene>
<accession>A0AAE0SY04</accession>
<evidence type="ECO:0000313" key="1">
    <source>
        <dbReference type="EMBL" id="KAK3600186.1"/>
    </source>
</evidence>
<name>A0AAE0SY04_9BIVA</name>
<dbReference type="GO" id="GO:0001681">
    <property type="term" value="F:sialate O-acetylesterase activity"/>
    <property type="evidence" value="ECO:0007669"/>
    <property type="project" value="InterPro"/>
</dbReference>
<reference evidence="1" key="2">
    <citation type="journal article" date="2021" name="Genome Biol. Evol.">
        <title>Developing a high-quality reference genome for a parasitic bivalve with doubly uniparental inheritance (Bivalvia: Unionida).</title>
        <authorList>
            <person name="Smith C.H."/>
        </authorList>
    </citation>
    <scope>NUCLEOTIDE SEQUENCE</scope>
    <source>
        <strain evidence="1">CHS0354</strain>
        <tissue evidence="1">Mantle</tissue>
    </source>
</reference>
<reference evidence="1" key="3">
    <citation type="submission" date="2023-05" db="EMBL/GenBank/DDBJ databases">
        <authorList>
            <person name="Smith C.H."/>
        </authorList>
    </citation>
    <scope>NUCLEOTIDE SEQUENCE</scope>
    <source>
        <strain evidence="1">CHS0354</strain>
        <tissue evidence="1">Mantle</tissue>
    </source>
</reference>
<organism evidence="1 2">
    <name type="scientific">Potamilus streckersoni</name>
    <dbReference type="NCBI Taxonomy" id="2493646"/>
    <lineage>
        <taxon>Eukaryota</taxon>
        <taxon>Metazoa</taxon>
        <taxon>Spiralia</taxon>
        <taxon>Lophotrochozoa</taxon>
        <taxon>Mollusca</taxon>
        <taxon>Bivalvia</taxon>
        <taxon>Autobranchia</taxon>
        <taxon>Heteroconchia</taxon>
        <taxon>Palaeoheterodonta</taxon>
        <taxon>Unionida</taxon>
        <taxon>Unionoidea</taxon>
        <taxon>Unionidae</taxon>
        <taxon>Ambleminae</taxon>
        <taxon>Lampsilini</taxon>
        <taxon>Potamilus</taxon>
    </lineage>
</organism>
<dbReference type="EMBL" id="JAEAOA010000182">
    <property type="protein sequence ID" value="KAK3600186.1"/>
    <property type="molecule type" value="Genomic_DNA"/>
</dbReference>
<evidence type="ECO:0000313" key="2">
    <source>
        <dbReference type="Proteomes" id="UP001195483"/>
    </source>
</evidence>
<dbReference type="Proteomes" id="UP001195483">
    <property type="component" value="Unassembled WGS sequence"/>
</dbReference>
<dbReference type="GO" id="GO:0005975">
    <property type="term" value="P:carbohydrate metabolic process"/>
    <property type="evidence" value="ECO:0007669"/>
    <property type="project" value="TreeGrafter"/>
</dbReference>
<comment type="caution">
    <text evidence="1">The sequence shown here is derived from an EMBL/GenBank/DDBJ whole genome shotgun (WGS) entry which is preliminary data.</text>
</comment>
<dbReference type="InterPro" id="IPR039329">
    <property type="entry name" value="SIAE"/>
</dbReference>
<dbReference type="AlphaFoldDB" id="A0AAE0SY04"/>
<proteinExistence type="predicted"/>